<organism evidence="4 5">
    <name type="scientific">Paraburkholderia caribensis MBA4</name>
    <dbReference type="NCBI Taxonomy" id="1323664"/>
    <lineage>
        <taxon>Bacteria</taxon>
        <taxon>Pseudomonadati</taxon>
        <taxon>Pseudomonadota</taxon>
        <taxon>Betaproteobacteria</taxon>
        <taxon>Burkholderiales</taxon>
        <taxon>Burkholderiaceae</taxon>
        <taxon>Paraburkholderia</taxon>
    </lineage>
</organism>
<dbReference type="InterPro" id="IPR050595">
    <property type="entry name" value="Bact_response_regulator"/>
</dbReference>
<feature type="domain" description="Response regulatory" evidence="3">
    <location>
        <begin position="8"/>
        <end position="122"/>
    </location>
</feature>
<dbReference type="PANTHER" id="PTHR44591:SF25">
    <property type="entry name" value="CHEMOTAXIS TWO-COMPONENT RESPONSE REGULATOR"/>
    <property type="match status" value="1"/>
</dbReference>
<dbReference type="PANTHER" id="PTHR44591">
    <property type="entry name" value="STRESS RESPONSE REGULATOR PROTEIN 1"/>
    <property type="match status" value="1"/>
</dbReference>
<reference evidence="4 5" key="1">
    <citation type="journal article" date="2014" name="Genome Announc.">
        <title>Draft Genome Sequence of the Haloacid-Degrading Burkholderia caribensis Strain MBA4.</title>
        <authorList>
            <person name="Pan Y."/>
            <person name="Kong K.F."/>
            <person name="Tsang J.S."/>
        </authorList>
    </citation>
    <scope>NUCLEOTIDE SEQUENCE [LARGE SCALE GENOMIC DNA]</scope>
    <source>
        <strain evidence="4 5">MBA4</strain>
    </source>
</reference>
<evidence type="ECO:0000313" key="5">
    <source>
        <dbReference type="Proteomes" id="UP000019146"/>
    </source>
</evidence>
<feature type="modified residue" description="4-aspartylphosphate" evidence="2">
    <location>
        <position position="57"/>
    </location>
</feature>
<dbReference type="GO" id="GO:0000160">
    <property type="term" value="P:phosphorelay signal transduction system"/>
    <property type="evidence" value="ECO:0007669"/>
    <property type="project" value="InterPro"/>
</dbReference>
<dbReference type="RefSeq" id="WP_036001183.1">
    <property type="nucleotide sequence ID" value="NZ_CP012747.1"/>
</dbReference>
<keyword evidence="1 2" id="KW-0597">Phosphoprotein</keyword>
<name>A0A0P0RF41_9BURK</name>
<protein>
    <submittedName>
        <fullName evidence="4">Transcriptional regulatory protein zraR</fullName>
    </submittedName>
</protein>
<accession>A0A0P0RF41</accession>
<evidence type="ECO:0000259" key="3">
    <source>
        <dbReference type="PROSITE" id="PS50110"/>
    </source>
</evidence>
<dbReference type="EMBL" id="CP012747">
    <property type="protein sequence ID" value="ALL67071.1"/>
    <property type="molecule type" value="Genomic_DNA"/>
</dbReference>
<dbReference type="Pfam" id="PF00072">
    <property type="entry name" value="Response_reg"/>
    <property type="match status" value="1"/>
</dbReference>
<dbReference type="Gene3D" id="3.40.50.2300">
    <property type="match status" value="1"/>
</dbReference>
<dbReference type="GeneID" id="69970961"/>
<dbReference type="InterPro" id="IPR011006">
    <property type="entry name" value="CheY-like_superfamily"/>
</dbReference>
<evidence type="ECO:0000256" key="1">
    <source>
        <dbReference type="ARBA" id="ARBA00022553"/>
    </source>
</evidence>
<dbReference type="SUPFAM" id="SSF52172">
    <property type="entry name" value="CheY-like"/>
    <property type="match status" value="1"/>
</dbReference>
<dbReference type="AlphaFoldDB" id="A0A0P0RF41"/>
<dbReference type="Proteomes" id="UP000019146">
    <property type="component" value="Chromosome 2"/>
</dbReference>
<evidence type="ECO:0000256" key="2">
    <source>
        <dbReference type="PROSITE-ProRule" id="PRU00169"/>
    </source>
</evidence>
<sequence length="125" mass="13734">MSLHNNELVSIVDDDSLVRAAASSLVRSFGWEARVFASGAELLASGELEHTRCLVCDVQMPDMDGIELVDTLERNGLRIPTIFITAFATVRIRERVQAGAALCMIEKPIEASELERWIGRALGYG</sequence>
<evidence type="ECO:0000313" key="4">
    <source>
        <dbReference type="EMBL" id="ALL67071.1"/>
    </source>
</evidence>
<dbReference type="SMART" id="SM00448">
    <property type="entry name" value="REC"/>
    <property type="match status" value="1"/>
</dbReference>
<dbReference type="KEGG" id="bcai:K788_0008252"/>
<proteinExistence type="predicted"/>
<gene>
    <name evidence="4" type="ORF">K788_0008252</name>
</gene>
<dbReference type="PROSITE" id="PS50110">
    <property type="entry name" value="RESPONSE_REGULATORY"/>
    <property type="match status" value="1"/>
</dbReference>
<dbReference type="InterPro" id="IPR001789">
    <property type="entry name" value="Sig_transdc_resp-reg_receiver"/>
</dbReference>